<evidence type="ECO:0000313" key="13">
    <source>
        <dbReference type="Proteomes" id="UP000015105"/>
    </source>
</evidence>
<keyword evidence="4 10" id="KW-0863">Zinc-finger</keyword>
<dbReference type="GO" id="GO:0003677">
    <property type="term" value="F:DNA binding"/>
    <property type="evidence" value="ECO:0007669"/>
    <property type="project" value="UniProtKB-KW"/>
</dbReference>
<dbReference type="InterPro" id="IPR036236">
    <property type="entry name" value="Znf_C2H2_sf"/>
</dbReference>
<evidence type="ECO:0000256" key="4">
    <source>
        <dbReference type="ARBA" id="ARBA00022771"/>
    </source>
</evidence>
<dbReference type="InterPro" id="IPR025525">
    <property type="entry name" value="hAT-like_transposase_RNase-H"/>
</dbReference>
<dbReference type="GO" id="GO:0046983">
    <property type="term" value="F:protein dimerization activity"/>
    <property type="evidence" value="ECO:0007669"/>
    <property type="project" value="InterPro"/>
</dbReference>
<evidence type="ECO:0000256" key="9">
    <source>
        <dbReference type="ARBA" id="ARBA00023242"/>
    </source>
</evidence>
<dbReference type="InterPro" id="IPR008906">
    <property type="entry name" value="HATC_C_dom"/>
</dbReference>
<dbReference type="SUPFAM" id="SSF57667">
    <property type="entry name" value="beta-beta-alpha zinc fingers"/>
    <property type="match status" value="1"/>
</dbReference>
<keyword evidence="7" id="KW-0238">DNA-binding</keyword>
<dbReference type="Pfam" id="PF05699">
    <property type="entry name" value="Dimer_Tnp_hAT"/>
    <property type="match status" value="1"/>
</dbReference>
<dbReference type="SMART" id="SM00614">
    <property type="entry name" value="ZnF_BED"/>
    <property type="match status" value="2"/>
</dbReference>
<keyword evidence="13" id="KW-1185">Reference proteome</keyword>
<protein>
    <recommendedName>
        <fullName evidence="11">BED-type domain-containing protein</fullName>
    </recommendedName>
</protein>
<evidence type="ECO:0000256" key="3">
    <source>
        <dbReference type="ARBA" id="ARBA00022723"/>
    </source>
</evidence>
<dbReference type="STRING" id="200361.A0A453II77"/>
<comment type="subunit">
    <text evidence="2">Homodimer.</text>
</comment>
<keyword evidence="3" id="KW-0479">Metal-binding</keyword>
<sequence length="886" mass="100748">RELALTPNLGPVDTWALNLSKPISGTWVGPGARPNPTRIPLRTGAAAAAAASPTSISRAPDSALIWISSLGLRSHLRRNLSLQGAAMENMDEHDSDANMPLGIDSDGAAASRFRKKRSKVWEEYKPIYINGVIQSAECHYCHTLMSCKGADGRSNGTSHLWRHHNNCRAKEGFDLSELHDTDFPYGVNDIDPLNQILPEPLDDMNLVNHSENDRLRSKVWMDFTPVYVEGRIHGADCVHCHTRLSAEKSTGDLNQHTQTCSARAGTSVNHQKGGLFSSSVPIFKSRVKDELLPALTNGKVQIAEYASRFHLGYNSGDRTCQNQHILALPADNMTPMEQDKSSARTPDIKIRKFDQEASYQELTRMIIMHDYPLSIVEHEEMKRFAKGLNPVFNMASSLDIEEYSTLLFQKEKSDLKEKIALSSRRVSLSASVWVPHGAEPTIKYLCLTAHFIDSEWKLQRRIIKFGVLWSSPSDLERMIHCKEACVLESEVGAYNVIWEAIREWNLDRKLFCLTSVSEIRNSGSISKLKDMLIQRNCLPIRGELYNIACVDDMLDSVLSKGQPLLYRVGDLLERFIQACASSSLTQQQLLEVANDVGMKCPHEDAKWWHKIYFRLEVLLHFKKLLPSEEFVSVEEMKIVEPIYKILRVFYRVVEVMSGPVCLTANMYFHEVWKVRTILQEEACTEHSDVASMIREMQEAFNEYWAKSYLWLSVPVVLDPRFKITFIEFRLKRAFGTDATKYVNDVAEIVRELFHEYCTPVDQPNVKTSNCEVHNVEIDGFDSDLLEDWDQHLTAQTRSQLLSELDSYLEDGLLPRKDDFDILNWWMSHSSKYPTLSKMVQDVLAMPSSAVHCQAAFSSEGPVIHKQWSTLNIKTIEALVCTRDWIS</sequence>
<dbReference type="AlphaFoldDB" id="A0A453II77"/>
<evidence type="ECO:0000256" key="10">
    <source>
        <dbReference type="PROSITE-ProRule" id="PRU00027"/>
    </source>
</evidence>
<proteinExistence type="predicted"/>
<keyword evidence="9" id="KW-0539">Nucleus</keyword>
<dbReference type="PROSITE" id="PS50808">
    <property type="entry name" value="ZF_BED"/>
    <property type="match status" value="1"/>
</dbReference>
<dbReference type="Proteomes" id="UP000015105">
    <property type="component" value="Chromosome 4D"/>
</dbReference>
<dbReference type="InterPro" id="IPR012337">
    <property type="entry name" value="RNaseH-like_sf"/>
</dbReference>
<dbReference type="GO" id="GO:0008270">
    <property type="term" value="F:zinc ion binding"/>
    <property type="evidence" value="ECO:0007669"/>
    <property type="project" value="UniProtKB-KW"/>
</dbReference>
<keyword evidence="8" id="KW-0804">Transcription</keyword>
<name>A0A453II77_AEGTS</name>
<dbReference type="GO" id="GO:0005634">
    <property type="term" value="C:nucleus"/>
    <property type="evidence" value="ECO:0007669"/>
    <property type="project" value="UniProtKB-SubCell"/>
</dbReference>
<reference evidence="13" key="1">
    <citation type="journal article" date="2014" name="Science">
        <title>Ancient hybridizations among the ancestral genomes of bread wheat.</title>
        <authorList>
            <consortium name="International Wheat Genome Sequencing Consortium,"/>
            <person name="Marcussen T."/>
            <person name="Sandve S.R."/>
            <person name="Heier L."/>
            <person name="Spannagl M."/>
            <person name="Pfeifer M."/>
            <person name="Jakobsen K.S."/>
            <person name="Wulff B.B."/>
            <person name="Steuernagel B."/>
            <person name="Mayer K.F."/>
            <person name="Olsen O.A."/>
        </authorList>
    </citation>
    <scope>NUCLEOTIDE SEQUENCE [LARGE SCALE GENOMIC DNA]</scope>
    <source>
        <strain evidence="13">cv. AL8/78</strain>
    </source>
</reference>
<evidence type="ECO:0000256" key="7">
    <source>
        <dbReference type="ARBA" id="ARBA00023125"/>
    </source>
</evidence>
<evidence type="ECO:0000256" key="5">
    <source>
        <dbReference type="ARBA" id="ARBA00022833"/>
    </source>
</evidence>
<dbReference type="Gramene" id="AET4Gv20570900.5">
    <property type="protein sequence ID" value="AET4Gv20570900.5"/>
    <property type="gene ID" value="AET4Gv20570900"/>
</dbReference>
<keyword evidence="6" id="KW-0805">Transcription regulation</keyword>
<organism evidence="12 13">
    <name type="scientific">Aegilops tauschii subsp. strangulata</name>
    <name type="common">Goatgrass</name>
    <dbReference type="NCBI Taxonomy" id="200361"/>
    <lineage>
        <taxon>Eukaryota</taxon>
        <taxon>Viridiplantae</taxon>
        <taxon>Streptophyta</taxon>
        <taxon>Embryophyta</taxon>
        <taxon>Tracheophyta</taxon>
        <taxon>Spermatophyta</taxon>
        <taxon>Magnoliopsida</taxon>
        <taxon>Liliopsida</taxon>
        <taxon>Poales</taxon>
        <taxon>Poaceae</taxon>
        <taxon>BOP clade</taxon>
        <taxon>Pooideae</taxon>
        <taxon>Triticodae</taxon>
        <taxon>Triticeae</taxon>
        <taxon>Triticinae</taxon>
        <taxon>Aegilops</taxon>
    </lineage>
</organism>
<evidence type="ECO:0000259" key="11">
    <source>
        <dbReference type="PROSITE" id="PS50808"/>
    </source>
</evidence>
<dbReference type="InterPro" id="IPR052035">
    <property type="entry name" value="ZnF_BED_domain_contain"/>
</dbReference>
<keyword evidence="5" id="KW-0862">Zinc</keyword>
<evidence type="ECO:0000256" key="8">
    <source>
        <dbReference type="ARBA" id="ARBA00023163"/>
    </source>
</evidence>
<comment type="subcellular location">
    <subcellularLocation>
        <location evidence="1">Nucleus</location>
    </subcellularLocation>
</comment>
<dbReference type="Pfam" id="PF14372">
    <property type="entry name" value="hAT-like_RNase-H"/>
    <property type="match status" value="1"/>
</dbReference>
<dbReference type="InterPro" id="IPR003656">
    <property type="entry name" value="Znf_BED"/>
</dbReference>
<reference evidence="12" key="3">
    <citation type="journal article" date="2017" name="Nature">
        <title>Genome sequence of the progenitor of the wheat D genome Aegilops tauschii.</title>
        <authorList>
            <person name="Luo M.C."/>
            <person name="Gu Y.Q."/>
            <person name="Puiu D."/>
            <person name="Wang H."/>
            <person name="Twardziok S.O."/>
            <person name="Deal K.R."/>
            <person name="Huo N."/>
            <person name="Zhu T."/>
            <person name="Wang L."/>
            <person name="Wang Y."/>
            <person name="McGuire P.E."/>
            <person name="Liu S."/>
            <person name="Long H."/>
            <person name="Ramasamy R.K."/>
            <person name="Rodriguez J.C."/>
            <person name="Van S.L."/>
            <person name="Yuan L."/>
            <person name="Wang Z."/>
            <person name="Xia Z."/>
            <person name="Xiao L."/>
            <person name="Anderson O.D."/>
            <person name="Ouyang S."/>
            <person name="Liang Y."/>
            <person name="Zimin A.V."/>
            <person name="Pertea G."/>
            <person name="Qi P."/>
            <person name="Bennetzen J.L."/>
            <person name="Dai X."/>
            <person name="Dawson M.W."/>
            <person name="Muller H.G."/>
            <person name="Kugler K."/>
            <person name="Rivarola-Duarte L."/>
            <person name="Spannagl M."/>
            <person name="Mayer K.F.X."/>
            <person name="Lu F.H."/>
            <person name="Bevan M.W."/>
            <person name="Leroy P."/>
            <person name="Li P."/>
            <person name="You F.M."/>
            <person name="Sun Q."/>
            <person name="Liu Z."/>
            <person name="Lyons E."/>
            <person name="Wicker T."/>
            <person name="Salzberg S.L."/>
            <person name="Devos K.M."/>
            <person name="Dvorak J."/>
        </authorList>
    </citation>
    <scope>NUCLEOTIDE SEQUENCE [LARGE SCALE GENOMIC DNA]</scope>
    <source>
        <strain evidence="12">cv. AL8/78</strain>
    </source>
</reference>
<reference evidence="12" key="4">
    <citation type="submission" date="2019-03" db="UniProtKB">
        <authorList>
            <consortium name="EnsemblPlants"/>
        </authorList>
    </citation>
    <scope>IDENTIFICATION</scope>
</reference>
<dbReference type="SUPFAM" id="SSF53098">
    <property type="entry name" value="Ribonuclease H-like"/>
    <property type="match status" value="1"/>
</dbReference>
<reference evidence="13" key="2">
    <citation type="journal article" date="2017" name="Nat. Plants">
        <title>The Aegilops tauschii genome reveals multiple impacts of transposons.</title>
        <authorList>
            <person name="Zhao G."/>
            <person name="Zou C."/>
            <person name="Li K."/>
            <person name="Wang K."/>
            <person name="Li T."/>
            <person name="Gao L."/>
            <person name="Zhang X."/>
            <person name="Wang H."/>
            <person name="Yang Z."/>
            <person name="Liu X."/>
            <person name="Jiang W."/>
            <person name="Mao L."/>
            <person name="Kong X."/>
            <person name="Jiao Y."/>
            <person name="Jia J."/>
        </authorList>
    </citation>
    <scope>NUCLEOTIDE SEQUENCE [LARGE SCALE GENOMIC DNA]</scope>
    <source>
        <strain evidence="13">cv. AL8/78</strain>
    </source>
</reference>
<accession>A0A453II77</accession>
<evidence type="ECO:0000313" key="12">
    <source>
        <dbReference type="EnsemblPlants" id="AET4Gv20570900.5"/>
    </source>
</evidence>
<evidence type="ECO:0000256" key="1">
    <source>
        <dbReference type="ARBA" id="ARBA00004123"/>
    </source>
</evidence>
<reference evidence="12" key="5">
    <citation type="journal article" date="2021" name="G3 (Bethesda)">
        <title>Aegilops tauschii genome assembly Aet v5.0 features greater sequence contiguity and improved annotation.</title>
        <authorList>
            <person name="Wang L."/>
            <person name="Zhu T."/>
            <person name="Rodriguez J.C."/>
            <person name="Deal K.R."/>
            <person name="Dubcovsky J."/>
            <person name="McGuire P.E."/>
            <person name="Lux T."/>
            <person name="Spannagl M."/>
            <person name="Mayer K.F.X."/>
            <person name="Baldrich P."/>
            <person name="Meyers B.C."/>
            <person name="Huo N."/>
            <person name="Gu Y.Q."/>
            <person name="Zhou H."/>
            <person name="Devos K.M."/>
            <person name="Bennetzen J.L."/>
            <person name="Unver T."/>
            <person name="Budak H."/>
            <person name="Gulick P.J."/>
            <person name="Galiba G."/>
            <person name="Kalapos B."/>
            <person name="Nelson D.R."/>
            <person name="Li P."/>
            <person name="You F.M."/>
            <person name="Luo M.C."/>
            <person name="Dvorak J."/>
        </authorList>
    </citation>
    <scope>NUCLEOTIDE SEQUENCE [LARGE SCALE GENOMIC DNA]</scope>
    <source>
        <strain evidence="12">cv. AL8/78</strain>
    </source>
</reference>
<dbReference type="PANTHER" id="PTHR46481:SF11">
    <property type="entry name" value="ZINC FINGER BED DOMAIN-CONTAINING PROTEIN RICESLEEPER 2-LIKE"/>
    <property type="match status" value="1"/>
</dbReference>
<dbReference type="EnsemblPlants" id="AET4Gv20570900.5">
    <property type="protein sequence ID" value="AET4Gv20570900.5"/>
    <property type="gene ID" value="AET4Gv20570900"/>
</dbReference>
<feature type="domain" description="BED-type" evidence="11">
    <location>
        <begin position="115"/>
        <end position="171"/>
    </location>
</feature>
<evidence type="ECO:0000256" key="6">
    <source>
        <dbReference type="ARBA" id="ARBA00023015"/>
    </source>
</evidence>
<evidence type="ECO:0000256" key="2">
    <source>
        <dbReference type="ARBA" id="ARBA00011738"/>
    </source>
</evidence>
<dbReference type="PANTHER" id="PTHR46481">
    <property type="entry name" value="ZINC FINGER BED DOMAIN-CONTAINING PROTEIN 4"/>
    <property type="match status" value="1"/>
</dbReference>